<gene>
    <name evidence="1" type="ORF">JOB18_037067</name>
</gene>
<name>A0AAV6Q530_SOLSE</name>
<dbReference type="AlphaFoldDB" id="A0AAV6Q530"/>
<evidence type="ECO:0000313" key="2">
    <source>
        <dbReference type="Proteomes" id="UP000693946"/>
    </source>
</evidence>
<proteinExistence type="predicted"/>
<keyword evidence="2" id="KW-1185">Reference proteome</keyword>
<protein>
    <submittedName>
        <fullName evidence="1">Uncharacterized protein</fullName>
    </submittedName>
</protein>
<dbReference type="EMBL" id="JAGKHQ010000019">
    <property type="protein sequence ID" value="KAG7483028.1"/>
    <property type="molecule type" value="Genomic_DNA"/>
</dbReference>
<evidence type="ECO:0000313" key="1">
    <source>
        <dbReference type="EMBL" id="KAG7483028.1"/>
    </source>
</evidence>
<accession>A0AAV6Q530</accession>
<dbReference type="Proteomes" id="UP000693946">
    <property type="component" value="Linkage Group LG7"/>
</dbReference>
<reference evidence="1 2" key="1">
    <citation type="journal article" date="2021" name="Sci. Rep.">
        <title>Chromosome anchoring in Senegalese sole (Solea senegalensis) reveals sex-associated markers and genome rearrangements in flatfish.</title>
        <authorList>
            <person name="Guerrero-Cozar I."/>
            <person name="Gomez-Garrido J."/>
            <person name="Berbel C."/>
            <person name="Martinez-Blanch J.F."/>
            <person name="Alioto T."/>
            <person name="Claros M.G."/>
            <person name="Gagnaire P.A."/>
            <person name="Manchado M."/>
        </authorList>
    </citation>
    <scope>NUCLEOTIDE SEQUENCE [LARGE SCALE GENOMIC DNA]</scope>
    <source>
        <strain evidence="1">Sse05_10M</strain>
    </source>
</reference>
<comment type="caution">
    <text evidence="1">The sequence shown here is derived from an EMBL/GenBank/DDBJ whole genome shotgun (WGS) entry which is preliminary data.</text>
</comment>
<organism evidence="1 2">
    <name type="scientific">Solea senegalensis</name>
    <name type="common">Senegalese sole</name>
    <dbReference type="NCBI Taxonomy" id="28829"/>
    <lineage>
        <taxon>Eukaryota</taxon>
        <taxon>Metazoa</taxon>
        <taxon>Chordata</taxon>
        <taxon>Craniata</taxon>
        <taxon>Vertebrata</taxon>
        <taxon>Euteleostomi</taxon>
        <taxon>Actinopterygii</taxon>
        <taxon>Neopterygii</taxon>
        <taxon>Teleostei</taxon>
        <taxon>Neoteleostei</taxon>
        <taxon>Acanthomorphata</taxon>
        <taxon>Carangaria</taxon>
        <taxon>Pleuronectiformes</taxon>
        <taxon>Pleuronectoidei</taxon>
        <taxon>Soleidae</taxon>
        <taxon>Solea</taxon>
    </lineage>
</organism>
<sequence>MKTYFPVSQLAHLCHYGAPRHSEDNTDRFTFTKIKVRSLDTVTFSDMLQSHMSPAIKRKCSEVTGVKADPMLFKSAGKAEGRQVAGVLDDAPPHCSSLLGTTLSVLLAPPITQCAAAHRLPHCSSYLIEP</sequence>